<name>A0A147B7Y5_9ACAR</name>
<keyword evidence="1" id="KW-1133">Transmembrane helix</keyword>
<organism evidence="2">
    <name type="scientific">Alectorobius mimon</name>
    <dbReference type="NCBI Taxonomy" id="360319"/>
    <lineage>
        <taxon>Eukaryota</taxon>
        <taxon>Metazoa</taxon>
        <taxon>Ecdysozoa</taxon>
        <taxon>Arthropoda</taxon>
        <taxon>Chelicerata</taxon>
        <taxon>Arachnida</taxon>
        <taxon>Acari</taxon>
        <taxon>Parasitiformes</taxon>
        <taxon>Ixodida</taxon>
        <taxon>Ixodoidea</taxon>
        <taxon>Argasidae</taxon>
        <taxon>Ornithodorinae</taxon>
        <taxon>Alectorobius</taxon>
    </lineage>
</organism>
<evidence type="ECO:0000256" key="1">
    <source>
        <dbReference type="SAM" id="Phobius"/>
    </source>
</evidence>
<dbReference type="AlphaFoldDB" id="A0A147B7Y5"/>
<feature type="non-terminal residue" evidence="2">
    <location>
        <position position="1"/>
    </location>
</feature>
<evidence type="ECO:0008006" key="3">
    <source>
        <dbReference type="Google" id="ProtNLM"/>
    </source>
</evidence>
<reference evidence="2" key="1">
    <citation type="submission" date="2016-03" db="EMBL/GenBank/DDBJ databases">
        <title>Gut transcriptome analysis on engorged females of Ornithodoros mimon (Acari: Argasidae) and phylogenetic inferences of soft ticks.</title>
        <authorList>
            <person name="Landulfo G.A."/>
            <person name="Giovanni D."/>
            <person name="Carvalho E."/>
            <person name="Junqueira-de-Azevedo I."/>
            <person name="Patane J."/>
            <person name="Mendoca R."/>
            <person name="Barros-Battesti D."/>
        </authorList>
    </citation>
    <scope>NUCLEOTIDE SEQUENCE</scope>
    <source>
        <strain evidence="2">Females</strain>
        <tissue evidence="2">Gut</tissue>
    </source>
</reference>
<sequence length="217" mass="24185">NALKGLPVRRTFSWNEGGSIQRSTRLHELEASLQRSSRLYRKRLTTRLVCVFFFLVVLGVVICCASVALLVRNESARGILLGYDGSVQLKPNNRSYCFKGNPAEIATYRQNIISGLREKLDAVFGNFSAESSYSGSLVEDFACVLRASNGFTTVNVYFVLLWRQRRGTDGTLQAVPDAKDMVRAFSDYLKRSRHNGTGERAGISIATVEISGYQRVL</sequence>
<accession>A0A147B7Y5</accession>
<protein>
    <recommendedName>
        <fullName evidence="3">SEA domain-containing protein</fullName>
    </recommendedName>
</protein>
<keyword evidence="1" id="KW-0812">Transmembrane</keyword>
<dbReference type="EMBL" id="GEIB01001307">
    <property type="protein sequence ID" value="JAR86880.1"/>
    <property type="molecule type" value="Transcribed_RNA"/>
</dbReference>
<keyword evidence="1" id="KW-0472">Membrane</keyword>
<feature type="transmembrane region" description="Helical" evidence="1">
    <location>
        <begin position="48"/>
        <end position="71"/>
    </location>
</feature>
<proteinExistence type="predicted"/>
<evidence type="ECO:0000313" key="2">
    <source>
        <dbReference type="EMBL" id="JAR86880.1"/>
    </source>
</evidence>